<evidence type="ECO:0000313" key="1">
    <source>
        <dbReference type="EMBL" id="KAF6271948.1"/>
    </source>
</evidence>
<keyword evidence="2" id="KW-1185">Reference proteome</keyword>
<proteinExistence type="predicted"/>
<dbReference type="AlphaFoldDB" id="A0A7J7R751"/>
<protein>
    <submittedName>
        <fullName evidence="1">Uncharacterized protein</fullName>
    </submittedName>
</protein>
<organism evidence="1 2">
    <name type="scientific">Myotis myotis</name>
    <name type="common">Greater mouse-eared bat</name>
    <name type="synonym">Vespertilio myotis</name>
    <dbReference type="NCBI Taxonomy" id="51298"/>
    <lineage>
        <taxon>Eukaryota</taxon>
        <taxon>Metazoa</taxon>
        <taxon>Chordata</taxon>
        <taxon>Craniata</taxon>
        <taxon>Vertebrata</taxon>
        <taxon>Euteleostomi</taxon>
        <taxon>Mammalia</taxon>
        <taxon>Eutheria</taxon>
        <taxon>Laurasiatheria</taxon>
        <taxon>Chiroptera</taxon>
        <taxon>Yangochiroptera</taxon>
        <taxon>Vespertilionidae</taxon>
        <taxon>Myotis</taxon>
    </lineage>
</organism>
<dbReference type="EMBL" id="JABWUV010000036">
    <property type="protein sequence ID" value="KAF6271948.1"/>
    <property type="molecule type" value="Genomic_DNA"/>
</dbReference>
<comment type="caution">
    <text evidence="1">The sequence shown here is derived from an EMBL/GenBank/DDBJ whole genome shotgun (WGS) entry which is preliminary data.</text>
</comment>
<evidence type="ECO:0000313" key="2">
    <source>
        <dbReference type="Proteomes" id="UP000527355"/>
    </source>
</evidence>
<accession>A0A7J7R751</accession>
<name>A0A7J7R751_MYOMY</name>
<gene>
    <name evidence="1" type="ORF">mMyoMyo1_010890</name>
</gene>
<reference evidence="1 2" key="1">
    <citation type="journal article" date="2020" name="Nature">
        <title>Six reference-quality genomes reveal evolution of bat adaptations.</title>
        <authorList>
            <person name="Jebb D."/>
            <person name="Huang Z."/>
            <person name="Pippel M."/>
            <person name="Hughes G.M."/>
            <person name="Lavrichenko K."/>
            <person name="Devanna P."/>
            <person name="Winkler S."/>
            <person name="Jermiin L.S."/>
            <person name="Skirmuntt E.C."/>
            <person name="Katzourakis A."/>
            <person name="Burkitt-Gray L."/>
            <person name="Ray D.A."/>
            <person name="Sullivan K.A.M."/>
            <person name="Roscito J.G."/>
            <person name="Kirilenko B.M."/>
            <person name="Davalos L.M."/>
            <person name="Corthals A.P."/>
            <person name="Power M.L."/>
            <person name="Jones G."/>
            <person name="Ransome R.D."/>
            <person name="Dechmann D.K.N."/>
            <person name="Locatelli A.G."/>
            <person name="Puechmaille S.J."/>
            <person name="Fedrigo O."/>
            <person name="Jarvis E.D."/>
            <person name="Hiller M."/>
            <person name="Vernes S.C."/>
            <person name="Myers E.W."/>
            <person name="Teeling E.C."/>
        </authorList>
    </citation>
    <scope>NUCLEOTIDE SEQUENCE [LARGE SCALE GENOMIC DNA]</scope>
    <source>
        <strain evidence="1">MMyoMyo1</strain>
        <tissue evidence="1">Flight muscle</tissue>
    </source>
</reference>
<dbReference type="Proteomes" id="UP000527355">
    <property type="component" value="Unassembled WGS sequence"/>
</dbReference>
<sequence>MATGIIHCLDHSTAGPVATGISHCLDHSTGGPVATGISHSLDHGTASPVATGISHSLDHGTARPIATGISHSLDHGTARPIATGRSHCLDHSRAGLWPPWPGRFLAPEAQYTCALAFRLQRPPRSPRQTLRRKGGAEAVPRLWCETLEGLAAFAAFAEEREEVRGDLHLPSGR</sequence>